<dbReference type="Gene3D" id="3.40.30.10">
    <property type="entry name" value="Glutaredoxin"/>
    <property type="match status" value="1"/>
</dbReference>
<comment type="caution">
    <text evidence="4">The sequence shown here is derived from an EMBL/GenBank/DDBJ whole genome shotgun (WGS) entry which is preliminary data.</text>
</comment>
<dbReference type="InterPro" id="IPR036282">
    <property type="entry name" value="Glutathione-S-Trfase_C_sf"/>
</dbReference>
<keyword evidence="4" id="KW-0808">Transferase</keyword>
<feature type="domain" description="GST C-terminal" evidence="3">
    <location>
        <begin position="112"/>
        <end position="256"/>
    </location>
</feature>
<dbReference type="InterPro" id="IPR036249">
    <property type="entry name" value="Thioredoxin-like_sf"/>
</dbReference>
<dbReference type="SFLD" id="SFLDS00019">
    <property type="entry name" value="Glutathione_Transferase_(cytos"/>
    <property type="match status" value="1"/>
</dbReference>
<evidence type="ECO:0000259" key="3">
    <source>
        <dbReference type="PROSITE" id="PS50405"/>
    </source>
</evidence>
<evidence type="ECO:0000259" key="2">
    <source>
        <dbReference type="PROSITE" id="PS50404"/>
    </source>
</evidence>
<keyword evidence="5" id="KW-1185">Reference proteome</keyword>
<dbReference type="Proteomes" id="UP000076881">
    <property type="component" value="Unassembled WGS sequence"/>
</dbReference>
<dbReference type="PROSITE" id="PS50405">
    <property type="entry name" value="GST_CTER"/>
    <property type="match status" value="1"/>
</dbReference>
<comment type="similarity">
    <text evidence="1">Belongs to the GST superfamily.</text>
</comment>
<evidence type="ECO:0000256" key="1">
    <source>
        <dbReference type="ARBA" id="ARBA00007409"/>
    </source>
</evidence>
<dbReference type="CDD" id="cd03189">
    <property type="entry name" value="GST_C_GTT1_like"/>
    <property type="match status" value="1"/>
</dbReference>
<evidence type="ECO:0000313" key="4">
    <source>
        <dbReference type="EMBL" id="OAA78381.1"/>
    </source>
</evidence>
<name>A0A168HWN7_CORDF</name>
<dbReference type="PROSITE" id="PS50404">
    <property type="entry name" value="GST_NTER"/>
    <property type="match status" value="1"/>
</dbReference>
<dbReference type="PANTHER" id="PTHR44051:SF9">
    <property type="entry name" value="GLUTATHIONE S-TRANSFERASE 1"/>
    <property type="match status" value="1"/>
</dbReference>
<dbReference type="CDD" id="cd03046">
    <property type="entry name" value="GST_N_GTT1_like"/>
    <property type="match status" value="1"/>
</dbReference>
<dbReference type="Pfam" id="PF13409">
    <property type="entry name" value="GST_N_2"/>
    <property type="match status" value="1"/>
</dbReference>
<dbReference type="PANTHER" id="PTHR44051">
    <property type="entry name" value="GLUTATHIONE S-TRANSFERASE-RELATED"/>
    <property type="match status" value="1"/>
</dbReference>
<organism evidence="4 5">
    <name type="scientific">Akanthomyces lecanii RCEF 1005</name>
    <dbReference type="NCBI Taxonomy" id="1081108"/>
    <lineage>
        <taxon>Eukaryota</taxon>
        <taxon>Fungi</taxon>
        <taxon>Dikarya</taxon>
        <taxon>Ascomycota</taxon>
        <taxon>Pezizomycotina</taxon>
        <taxon>Sordariomycetes</taxon>
        <taxon>Hypocreomycetidae</taxon>
        <taxon>Hypocreales</taxon>
        <taxon>Cordycipitaceae</taxon>
        <taxon>Akanthomyces</taxon>
        <taxon>Cordyceps confragosa</taxon>
    </lineage>
</organism>
<dbReference type="GO" id="GO:0016740">
    <property type="term" value="F:transferase activity"/>
    <property type="evidence" value="ECO:0007669"/>
    <property type="project" value="UniProtKB-KW"/>
</dbReference>
<gene>
    <name evidence="4" type="ORF">LEL_05204</name>
</gene>
<protein>
    <submittedName>
        <fullName evidence="4">Glutathione S-transferase, protein</fullName>
    </submittedName>
</protein>
<dbReference type="AlphaFoldDB" id="A0A168HWN7"/>
<dbReference type="SUPFAM" id="SSF52833">
    <property type="entry name" value="Thioredoxin-like"/>
    <property type="match status" value="1"/>
</dbReference>
<evidence type="ECO:0000313" key="5">
    <source>
        <dbReference type="Proteomes" id="UP000076881"/>
    </source>
</evidence>
<dbReference type="Pfam" id="PF13410">
    <property type="entry name" value="GST_C_2"/>
    <property type="match status" value="1"/>
</dbReference>
<dbReference type="SFLD" id="SFLDG00358">
    <property type="entry name" value="Main_(cytGST)"/>
    <property type="match status" value="1"/>
</dbReference>
<feature type="domain" description="GST N-terminal" evidence="2">
    <location>
        <begin position="5"/>
        <end position="94"/>
    </location>
</feature>
<dbReference type="EMBL" id="AZHF01000003">
    <property type="protein sequence ID" value="OAA78381.1"/>
    <property type="molecule type" value="Genomic_DNA"/>
</dbReference>
<accession>A0A168HWN7</accession>
<dbReference type="OrthoDB" id="2098326at2759"/>
<reference evidence="4 5" key="1">
    <citation type="journal article" date="2016" name="Genome Biol. Evol.">
        <title>Divergent and convergent evolution of fungal pathogenicity.</title>
        <authorList>
            <person name="Shang Y."/>
            <person name="Xiao G."/>
            <person name="Zheng P."/>
            <person name="Cen K."/>
            <person name="Zhan S."/>
            <person name="Wang C."/>
        </authorList>
    </citation>
    <scope>NUCLEOTIDE SEQUENCE [LARGE SCALE GENOMIC DNA]</scope>
    <source>
        <strain evidence="4 5">RCEF 1005</strain>
    </source>
</reference>
<dbReference type="InterPro" id="IPR004045">
    <property type="entry name" value="Glutathione_S-Trfase_N"/>
</dbReference>
<dbReference type="InterPro" id="IPR040079">
    <property type="entry name" value="Glutathione_S-Trfase"/>
</dbReference>
<sequence>MSTEEAKVKLYWLEQSRSQRILWLLEELKVNYEVEIFHRDKQTFLAPPELQKVHPLGKSPVISITPPGADAKPIVLAESGWMTEYLCTHFPEGQRLVPKRWQEGKENTIGGETEAYLRHQYYLHYAEGTLMPYLVLSLVIGRLKSTDIPFFVRPITSMVANKIISAFIAPNIKKNLAMLNDQLSTSGGKYLCNDQLTAADILMSFPLIAAQARFKDIVPGWEQTYSRVSEYIKTLESSPGYKKSIAKVEELDGGKFTASL</sequence>
<dbReference type="SUPFAM" id="SSF47616">
    <property type="entry name" value="GST C-terminal domain-like"/>
    <property type="match status" value="1"/>
</dbReference>
<dbReference type="InterPro" id="IPR010987">
    <property type="entry name" value="Glutathione-S-Trfase_C-like"/>
</dbReference>
<proteinExistence type="inferred from homology"/>
<dbReference type="STRING" id="1081108.A0A168HWN7"/>
<dbReference type="Gene3D" id="1.20.1050.10">
    <property type="match status" value="1"/>
</dbReference>